<dbReference type="Gene3D" id="3.55.50.30">
    <property type="match status" value="1"/>
</dbReference>
<dbReference type="Gene3D" id="2.60.120.1440">
    <property type="match status" value="1"/>
</dbReference>
<reference evidence="4 5" key="1">
    <citation type="submission" date="2019-03" db="EMBL/GenBank/DDBJ databases">
        <title>Genomic Encyclopedia of Archaeal and Bacterial Type Strains, Phase II (KMG-II): from individual species to whole genera.</title>
        <authorList>
            <person name="Goeker M."/>
        </authorList>
    </citation>
    <scope>NUCLEOTIDE SEQUENCE [LARGE SCALE GENOMIC DNA]</scope>
    <source>
        <strain evidence="4 5">DSM 28353</strain>
    </source>
</reference>
<dbReference type="Pfam" id="PF04773">
    <property type="entry name" value="FecR"/>
    <property type="match status" value="1"/>
</dbReference>
<dbReference type="OrthoDB" id="649666at2"/>
<name>A0A4R6W9E9_9SPHI</name>
<dbReference type="PANTHER" id="PTHR30273">
    <property type="entry name" value="PERIPLASMIC SIGNAL SENSOR AND SIGMA FACTOR ACTIVATOR FECR-RELATED"/>
    <property type="match status" value="1"/>
</dbReference>
<accession>A0A4R6W9E9</accession>
<keyword evidence="1" id="KW-0812">Transmembrane</keyword>
<dbReference type="InterPro" id="IPR006860">
    <property type="entry name" value="FecR"/>
</dbReference>
<organism evidence="4 5">
    <name type="scientific">Sphingobacterium yanglingense</name>
    <dbReference type="NCBI Taxonomy" id="1437280"/>
    <lineage>
        <taxon>Bacteria</taxon>
        <taxon>Pseudomonadati</taxon>
        <taxon>Bacteroidota</taxon>
        <taxon>Sphingobacteriia</taxon>
        <taxon>Sphingobacteriales</taxon>
        <taxon>Sphingobacteriaceae</taxon>
        <taxon>Sphingobacterium</taxon>
    </lineage>
</organism>
<dbReference type="EMBL" id="SNYV01000018">
    <property type="protein sequence ID" value="TDQ73819.1"/>
    <property type="molecule type" value="Genomic_DNA"/>
</dbReference>
<evidence type="ECO:0000259" key="3">
    <source>
        <dbReference type="Pfam" id="PF16344"/>
    </source>
</evidence>
<dbReference type="InterPro" id="IPR032508">
    <property type="entry name" value="FecR_C"/>
</dbReference>
<dbReference type="Proteomes" id="UP000295292">
    <property type="component" value="Unassembled WGS sequence"/>
</dbReference>
<dbReference type="RefSeq" id="WP_133586399.1">
    <property type="nucleotide sequence ID" value="NZ_SNYV01000018.1"/>
</dbReference>
<evidence type="ECO:0000313" key="5">
    <source>
        <dbReference type="Proteomes" id="UP000295292"/>
    </source>
</evidence>
<keyword evidence="5" id="KW-1185">Reference proteome</keyword>
<evidence type="ECO:0000256" key="1">
    <source>
        <dbReference type="SAM" id="Phobius"/>
    </source>
</evidence>
<feature type="domain" description="FecR protein" evidence="2">
    <location>
        <begin position="185"/>
        <end position="280"/>
    </location>
</feature>
<keyword evidence="1" id="KW-0472">Membrane</keyword>
<sequence>MANTEDRKIELFKKYLNNAYTDDELRELLDYFGENESNLSLKERIEEELANDHFTDVQEKRIDSILQRNDPIIKNIPQRKKISTVRLAAVISIAAMLILVPIFSILFMKKGSTDTHISTSKYGDDILPDTVAKLVSSSGQQLLLDDLGADSILYIDGMRLQKDSDGMLTYSISPENNNSENLLNTIQTASGGMYKIKLADQTVVTLNGSSTLRFPVAFNSLQRKVILTGEAFFDVAHEKDKPFIVETKNQEVLVLGTQFNVKAYADDRETLTTLAQGSVQVNDVSNSNFVRLQPGQQSILTGGKFSTRQVNLLEYLAWKDNMFIFHHQKLGTIMKELARYYNFELDPNSVSTDQLFFIEIKRSTRLSEILELMEVVSDINFEIKGRRVKITEK</sequence>
<proteinExistence type="predicted"/>
<feature type="transmembrane region" description="Helical" evidence="1">
    <location>
        <begin position="87"/>
        <end position="108"/>
    </location>
</feature>
<dbReference type="InterPro" id="IPR012373">
    <property type="entry name" value="Ferrdict_sens_TM"/>
</dbReference>
<feature type="domain" description="Protein FecR C-terminal" evidence="3">
    <location>
        <begin position="323"/>
        <end position="390"/>
    </location>
</feature>
<dbReference type="PANTHER" id="PTHR30273:SF2">
    <property type="entry name" value="PROTEIN FECR"/>
    <property type="match status" value="1"/>
</dbReference>
<dbReference type="GO" id="GO:0016989">
    <property type="term" value="F:sigma factor antagonist activity"/>
    <property type="evidence" value="ECO:0007669"/>
    <property type="project" value="TreeGrafter"/>
</dbReference>
<dbReference type="Pfam" id="PF16344">
    <property type="entry name" value="FecR_C"/>
    <property type="match status" value="1"/>
</dbReference>
<evidence type="ECO:0000259" key="2">
    <source>
        <dbReference type="Pfam" id="PF04773"/>
    </source>
</evidence>
<comment type="caution">
    <text evidence="4">The sequence shown here is derived from an EMBL/GenBank/DDBJ whole genome shotgun (WGS) entry which is preliminary data.</text>
</comment>
<gene>
    <name evidence="4" type="ORF">CLV99_4256</name>
</gene>
<dbReference type="AlphaFoldDB" id="A0A4R6W9E9"/>
<evidence type="ECO:0000313" key="4">
    <source>
        <dbReference type="EMBL" id="TDQ73819.1"/>
    </source>
</evidence>
<protein>
    <submittedName>
        <fullName evidence="4">FecR family protein</fullName>
    </submittedName>
</protein>
<keyword evidence="1" id="KW-1133">Transmembrane helix</keyword>